<evidence type="ECO:0000313" key="1">
    <source>
        <dbReference type="EMBL" id="EML1471102.1"/>
    </source>
</evidence>
<name>A0AAI9DJS5_PLUGE</name>
<dbReference type="AlphaFoldDB" id="A0AAI9DJS5"/>
<sequence>MAFTVKKVVNPVIKIPEFFPLELKSLPTEVELTFTAVDSLFVNVSEPYYEISFDVTSSEMHQKGRYAYNFYTLNPDNLLLDAEAQLLKLFSPGSDAA</sequence>
<organism evidence="1">
    <name type="scientific">Pluralibacter gergoviae</name>
    <name type="common">Enterobacter gergoviae</name>
    <dbReference type="NCBI Taxonomy" id="61647"/>
    <lineage>
        <taxon>Bacteria</taxon>
        <taxon>Pseudomonadati</taxon>
        <taxon>Pseudomonadota</taxon>
        <taxon>Gammaproteobacteria</taxon>
        <taxon>Enterobacterales</taxon>
        <taxon>Enterobacteriaceae</taxon>
        <taxon>Pluralibacter</taxon>
    </lineage>
</organism>
<accession>A0AAI9DJS5</accession>
<comment type="caution">
    <text evidence="1">The sequence shown here is derived from an EMBL/GenBank/DDBJ whole genome shotgun (WGS) entry which is preliminary data.</text>
</comment>
<proteinExistence type="predicted"/>
<protein>
    <submittedName>
        <fullName evidence="1">Uncharacterized protein</fullName>
    </submittedName>
</protein>
<reference evidence="1" key="1">
    <citation type="submission" date="2024-02" db="EMBL/GenBank/DDBJ databases">
        <authorList>
            <consortium name="Clinical and Environmental Microbiology Branch: Whole genome sequencing antimicrobial resistance pathogens in the healthcare setting"/>
        </authorList>
    </citation>
    <scope>NUCLEOTIDE SEQUENCE</scope>
    <source>
        <strain evidence="1">2021DK-00143</strain>
    </source>
</reference>
<gene>
    <name evidence="1" type="ORF">QEG54_001813</name>
</gene>
<dbReference type="EMBL" id="ABLOKC030000007">
    <property type="protein sequence ID" value="EML1471102.1"/>
    <property type="molecule type" value="Genomic_DNA"/>
</dbReference>